<keyword evidence="1" id="KW-0812">Transmembrane</keyword>
<dbReference type="AlphaFoldDB" id="A0A4R2BNL5"/>
<keyword evidence="1" id="KW-1133">Transmembrane helix</keyword>
<proteinExistence type="predicted"/>
<dbReference type="Pfam" id="PF11752">
    <property type="entry name" value="DUF3309"/>
    <property type="match status" value="1"/>
</dbReference>
<evidence type="ECO:0000256" key="1">
    <source>
        <dbReference type="SAM" id="Phobius"/>
    </source>
</evidence>
<comment type="caution">
    <text evidence="2">The sequence shown here is derived from an EMBL/GenBank/DDBJ whole genome shotgun (WGS) entry which is preliminary data.</text>
</comment>
<dbReference type="EMBL" id="SLVU01000011">
    <property type="protein sequence ID" value="TCN29117.1"/>
    <property type="molecule type" value="Genomic_DNA"/>
</dbReference>
<sequence length="51" mass="5414">MLGTVLLIILILLLIGAIPAWPYSANWGYGPSGLLGVVVVILLILLLMGRI</sequence>
<organism evidence="2 3">
    <name type="scientific">Sinorhizobium americanum</name>
    <dbReference type="NCBI Taxonomy" id="194963"/>
    <lineage>
        <taxon>Bacteria</taxon>
        <taxon>Pseudomonadati</taxon>
        <taxon>Pseudomonadota</taxon>
        <taxon>Alphaproteobacteria</taxon>
        <taxon>Hyphomicrobiales</taxon>
        <taxon>Rhizobiaceae</taxon>
        <taxon>Sinorhizobium/Ensifer group</taxon>
        <taxon>Sinorhizobium</taxon>
    </lineage>
</organism>
<protein>
    <submittedName>
        <fullName evidence="2">Uncharacterized protein DUF3309</fullName>
    </submittedName>
</protein>
<dbReference type="Proteomes" id="UP000295043">
    <property type="component" value="Unassembled WGS sequence"/>
</dbReference>
<gene>
    <name evidence="2" type="ORF">EV184_111219</name>
</gene>
<dbReference type="InterPro" id="IPR021738">
    <property type="entry name" value="DUF3309"/>
</dbReference>
<evidence type="ECO:0000313" key="3">
    <source>
        <dbReference type="Proteomes" id="UP000295043"/>
    </source>
</evidence>
<dbReference type="RefSeq" id="WP_037386691.1">
    <property type="nucleotide sequence ID" value="NZ_CP013107.1"/>
</dbReference>
<reference evidence="2 3" key="1">
    <citation type="submission" date="2019-03" db="EMBL/GenBank/DDBJ databases">
        <title>Genomic Encyclopedia of Type Strains, Phase IV (KMG-V): Genome sequencing to study the core and pangenomes of soil and plant-associated prokaryotes.</title>
        <authorList>
            <person name="Whitman W."/>
        </authorList>
    </citation>
    <scope>NUCLEOTIDE SEQUENCE [LARGE SCALE GENOMIC DNA]</scope>
    <source>
        <strain evidence="2 3">23C40</strain>
    </source>
</reference>
<evidence type="ECO:0000313" key="2">
    <source>
        <dbReference type="EMBL" id="TCN29117.1"/>
    </source>
</evidence>
<accession>A0A4R2BNL5</accession>
<feature type="transmembrane region" description="Helical" evidence="1">
    <location>
        <begin position="27"/>
        <end position="48"/>
    </location>
</feature>
<keyword evidence="1" id="KW-0472">Membrane</keyword>
<name>A0A4R2BNL5_9HYPH</name>